<comment type="caution">
    <text evidence="2">The sequence shown here is derived from an EMBL/GenBank/DDBJ whole genome shotgun (WGS) entry which is preliminary data.</text>
</comment>
<feature type="region of interest" description="Disordered" evidence="1">
    <location>
        <begin position="690"/>
        <end position="710"/>
    </location>
</feature>
<feature type="compositionally biased region" description="Low complexity" evidence="1">
    <location>
        <begin position="365"/>
        <end position="399"/>
    </location>
</feature>
<evidence type="ECO:0000313" key="2">
    <source>
        <dbReference type="EMBL" id="KAG2444379.1"/>
    </source>
</evidence>
<feature type="region of interest" description="Disordered" evidence="1">
    <location>
        <begin position="1123"/>
        <end position="1159"/>
    </location>
</feature>
<feature type="region of interest" description="Disordered" evidence="1">
    <location>
        <begin position="1009"/>
        <end position="1031"/>
    </location>
</feature>
<feature type="compositionally biased region" description="Low complexity" evidence="1">
    <location>
        <begin position="8"/>
        <end position="20"/>
    </location>
</feature>
<feature type="compositionally biased region" description="Low complexity" evidence="1">
    <location>
        <begin position="1123"/>
        <end position="1137"/>
    </location>
</feature>
<reference evidence="2" key="1">
    <citation type="journal article" date="2020" name="bioRxiv">
        <title>Comparative genomics of Chlamydomonas.</title>
        <authorList>
            <person name="Craig R.J."/>
            <person name="Hasan A.R."/>
            <person name="Ness R.W."/>
            <person name="Keightley P.D."/>
        </authorList>
    </citation>
    <scope>NUCLEOTIDE SEQUENCE</scope>
    <source>
        <strain evidence="2">SAG 7.73</strain>
    </source>
</reference>
<feature type="region of interest" description="Disordered" evidence="1">
    <location>
        <begin position="1208"/>
        <end position="1232"/>
    </location>
</feature>
<feature type="compositionally biased region" description="Low complexity" evidence="1">
    <location>
        <begin position="1146"/>
        <end position="1159"/>
    </location>
</feature>
<feature type="region of interest" description="Disordered" evidence="1">
    <location>
        <begin position="79"/>
        <end position="101"/>
    </location>
</feature>
<name>A0A835WBM7_CHLIN</name>
<keyword evidence="3" id="KW-1185">Reference proteome</keyword>
<feature type="region of interest" description="Disordered" evidence="1">
    <location>
        <begin position="574"/>
        <end position="595"/>
    </location>
</feature>
<evidence type="ECO:0000256" key="1">
    <source>
        <dbReference type="SAM" id="MobiDB-lite"/>
    </source>
</evidence>
<dbReference type="EMBL" id="JAEHOC010000002">
    <property type="protein sequence ID" value="KAG2444379.1"/>
    <property type="molecule type" value="Genomic_DNA"/>
</dbReference>
<feature type="region of interest" description="Disordered" evidence="1">
    <location>
        <begin position="1"/>
        <end position="20"/>
    </location>
</feature>
<feature type="region of interest" description="Disordered" evidence="1">
    <location>
        <begin position="892"/>
        <end position="932"/>
    </location>
</feature>
<feature type="compositionally biased region" description="Low complexity" evidence="1">
    <location>
        <begin position="1020"/>
        <end position="1031"/>
    </location>
</feature>
<evidence type="ECO:0000313" key="3">
    <source>
        <dbReference type="Proteomes" id="UP000650467"/>
    </source>
</evidence>
<proteinExistence type="predicted"/>
<gene>
    <name evidence="2" type="ORF">HXX76_001135</name>
</gene>
<accession>A0A835WBM7</accession>
<organism evidence="2 3">
    <name type="scientific">Chlamydomonas incerta</name>
    <dbReference type="NCBI Taxonomy" id="51695"/>
    <lineage>
        <taxon>Eukaryota</taxon>
        <taxon>Viridiplantae</taxon>
        <taxon>Chlorophyta</taxon>
        <taxon>core chlorophytes</taxon>
        <taxon>Chlorophyceae</taxon>
        <taxon>CS clade</taxon>
        <taxon>Chlamydomonadales</taxon>
        <taxon>Chlamydomonadaceae</taxon>
        <taxon>Chlamydomonas</taxon>
    </lineage>
</organism>
<dbReference type="OrthoDB" id="545773at2759"/>
<feature type="region of interest" description="Disordered" evidence="1">
    <location>
        <begin position="633"/>
        <end position="653"/>
    </location>
</feature>
<feature type="compositionally biased region" description="Low complexity" evidence="1">
    <location>
        <begin position="1210"/>
        <end position="1232"/>
    </location>
</feature>
<dbReference type="Proteomes" id="UP000650467">
    <property type="component" value="Unassembled WGS sequence"/>
</dbReference>
<protein>
    <submittedName>
        <fullName evidence="2">Uncharacterized protein</fullName>
    </submittedName>
</protein>
<feature type="region of interest" description="Disordered" evidence="1">
    <location>
        <begin position="350"/>
        <end position="406"/>
    </location>
</feature>
<sequence length="1301" mass="132586">MDTGLQGRGPALAQTGAAAARHARPSRVSAAGFGPQLHWTRPWSFGIRNPALGVSAASTIASSGARADTWSRTNRSEALAKGTHTGHWGRGPASALDSVPAEVPQAPTVTLPEGRQPQPAHTLTTSPELLRRRHEQLAAAQDLTRQLSCASSVAEARELFAAHGERFNGIHWSALLTRLVHLDSGAAAPAHPRELQAATAAPIAPAAPRLVRLARTPTPAQRSELRELVSQQLLPCLGLSLMGLAPRQLASVLAALAALALPPPAFWMDEWLQHFGRRLEAVPPVAAPAAGLGGGSLEMAARNGGGGGREGLAAAAAVRPRSQLQPQRPNTCDIAQAMWSLARLRGMRPGSGGAADWGRGVEPLGPLDPSAASPDASAPGPVPSPQSDSSATSSSKSGSSTGGGGGGPSLVWLDSAAAAFATAAPVAAPRELSGYLAAAARLGYRPPSAAMAAVLGRCAALMQQELGFEGGATVAAGLAVHGRGEEAFGPRELSGVLWALAALGFNPGAAWLGLADRLLLRLAGGEEADGTEGRQAGAGAAGSAAAAAEAPAGCGVQVQQQPQEQLVVEVGGVAVPSGHDPKPAASTATSLHPAADQSDWWGEHFASSAAAAPAAPGTAAAVCLGVAPAAHAAAAPKAQSLPPRRRTSQPPRALLDARQAATCAWAFAKLSHLPPPAVMDALLRHTCGGSGDSRHAAASSSSGARGGVGGRGAGPGALVLRAARAQDLTMLAFALGVMRYRPEQSQQAAALLAAMAARMHTASDQDLVVWVAALSRLRLAVPAAWAAALVRHSAPRLDALPPVALVNWVAAMAELQTAAVAAPAQEAVATSQGDQGVRRLRRITKAKKEALFWAGKAAAAGAKQPQGRSGHDDQVAGPWVVLALPPRGSPSSGAAFSAGPAAAAAEPAAPSHDVTSSARNSANSTNGNGNGVVVRPAAALLRPVLLARLARLGAARLPELDLETTCRLAFAAARLRVRPGARGVGLAGDGGWVDALVASSMDKLERRLRAAQPHEQATEPGRGQRLPRGAGAAQAARSGSAIVSPAAPVVGAEWLLKLVWAVAALLRRHRAGLQRSALKRPLLAHLWRQRLKMRLQLRQAGLQVDKSALAALQPPKFRASGLAAPAAASGGTRRSSAVKASGQGRGQARQPEAGEEAAAASARPAALVRRRWCTLLMAALWPQLASLSNTQLLRLVNGMAALYESGGDGVDSSGSRFGSSSRGAADHSGASASSAAGVWQSPVATLPQRQRKMAAALHAYCRERVEATCGGEDACDVTTAGLLRVTSAWEAYRTIATAAKQ</sequence>